<dbReference type="PANTHER" id="PTHR30163:SF8">
    <property type="entry name" value="LYTIC MUREIN TRANSGLYCOSYLASE"/>
    <property type="match status" value="1"/>
</dbReference>
<dbReference type="SUPFAM" id="SSF47090">
    <property type="entry name" value="PGBD-like"/>
    <property type="match status" value="1"/>
</dbReference>
<proteinExistence type="predicted"/>
<dbReference type="InterPro" id="IPR002477">
    <property type="entry name" value="Peptidoglycan-bd-like"/>
</dbReference>
<dbReference type="InterPro" id="IPR023346">
    <property type="entry name" value="Lysozyme-like_dom_sf"/>
</dbReference>
<protein>
    <submittedName>
        <fullName evidence="4">Membrane-bound lytic murein transglycosylase B</fullName>
    </submittedName>
</protein>
<gene>
    <name evidence="4" type="ORF">HH1059_07050</name>
</gene>
<dbReference type="Pfam" id="PF13406">
    <property type="entry name" value="SLT_2"/>
    <property type="match status" value="1"/>
</dbReference>
<accession>A0A0X8X9H0</accession>
<keyword evidence="5" id="KW-1185">Reference proteome</keyword>
<organism evidence="4 5">
    <name type="scientific">Halorhodospira halochloris</name>
    <name type="common">Ectothiorhodospira halochloris</name>
    <dbReference type="NCBI Taxonomy" id="1052"/>
    <lineage>
        <taxon>Bacteria</taxon>
        <taxon>Pseudomonadati</taxon>
        <taxon>Pseudomonadota</taxon>
        <taxon>Gammaproteobacteria</taxon>
        <taxon>Chromatiales</taxon>
        <taxon>Ectothiorhodospiraceae</taxon>
        <taxon>Halorhodospira</taxon>
    </lineage>
</organism>
<dbReference type="GO" id="GO:0009253">
    <property type="term" value="P:peptidoglycan catabolic process"/>
    <property type="evidence" value="ECO:0007669"/>
    <property type="project" value="TreeGrafter"/>
</dbReference>
<dbReference type="EMBL" id="AP017372">
    <property type="protein sequence ID" value="BAU57393.1"/>
    <property type="molecule type" value="Genomic_DNA"/>
</dbReference>
<evidence type="ECO:0000313" key="4">
    <source>
        <dbReference type="EMBL" id="BAU57393.1"/>
    </source>
</evidence>
<dbReference type="InterPro" id="IPR043426">
    <property type="entry name" value="MltB-like"/>
</dbReference>
<dbReference type="AlphaFoldDB" id="A0A0X8X9H0"/>
<dbReference type="Proteomes" id="UP000218890">
    <property type="component" value="Chromosome"/>
</dbReference>
<dbReference type="InterPro" id="IPR031304">
    <property type="entry name" value="SLT_2"/>
</dbReference>
<dbReference type="InterPro" id="IPR011970">
    <property type="entry name" value="MltB_2"/>
</dbReference>
<dbReference type="SUPFAM" id="SSF53955">
    <property type="entry name" value="Lysozyme-like"/>
    <property type="match status" value="1"/>
</dbReference>
<dbReference type="InterPro" id="IPR036366">
    <property type="entry name" value="PGBDSf"/>
</dbReference>
<dbReference type="Gene3D" id="1.10.101.10">
    <property type="entry name" value="PGBD-like superfamily/PGBD"/>
    <property type="match status" value="1"/>
</dbReference>
<dbReference type="CDD" id="cd13399">
    <property type="entry name" value="Slt35-like"/>
    <property type="match status" value="1"/>
</dbReference>
<dbReference type="Pfam" id="PF01471">
    <property type="entry name" value="PG_binding_1"/>
    <property type="match status" value="1"/>
</dbReference>
<evidence type="ECO:0000313" key="5">
    <source>
        <dbReference type="Proteomes" id="UP000218890"/>
    </source>
</evidence>
<sequence>MVAIPIMTRNQRSTAKPQRNILTAVAIILMLFAFTTNPAAKAEKSADEQFAQCVQELGDELQEAGFSPSLVDKTLADVERRERIVELDRSQPETLQHFSEYLDNRVTEQRIERGRLIYDVYADLLWKIHDDFGISPRYLVALWGMETHYGAYFGQVPIVDAIVTLSCDERRPQFFRGELADIIALLEKGKLQTDQLYGSWAGAMGHTQFMPSTMRAHAIDYDGSGSIDLRDSVPDALASAANFLNEIGWRSGERWGREVSLSDNFEFQHLGLNEKLTVNEWSELGIRRADGSYLPDSEIEASLLLPMGRNGPAFLVYENFRKILRWNPSQSFALAVGYLADLIDGAPELRSQNPDSDQLLDFEQMRAVQQMLNELGHDAGNPDGLLGPKTRRATRSFQQENGIPADGFPDRDIYERLREETGEA</sequence>
<evidence type="ECO:0000256" key="1">
    <source>
        <dbReference type="SAM" id="MobiDB-lite"/>
    </source>
</evidence>
<dbReference type="Gene3D" id="1.10.530.10">
    <property type="match status" value="1"/>
</dbReference>
<dbReference type="InterPro" id="IPR036365">
    <property type="entry name" value="PGBD-like_sf"/>
</dbReference>
<dbReference type="GO" id="GO:0008933">
    <property type="term" value="F:peptidoglycan lytic transglycosylase activity"/>
    <property type="evidence" value="ECO:0007669"/>
    <property type="project" value="TreeGrafter"/>
</dbReference>
<dbReference type="PANTHER" id="PTHR30163">
    <property type="entry name" value="MEMBRANE-BOUND LYTIC MUREIN TRANSGLYCOSYLASE B"/>
    <property type="match status" value="1"/>
</dbReference>
<dbReference type="Gene3D" id="1.10.8.350">
    <property type="entry name" value="Bacterial muramidase"/>
    <property type="match status" value="1"/>
</dbReference>
<feature type="region of interest" description="Disordered" evidence="1">
    <location>
        <begin position="377"/>
        <end position="410"/>
    </location>
</feature>
<feature type="domain" description="Transglycosylase SLT" evidence="3">
    <location>
        <begin position="49"/>
        <end position="341"/>
    </location>
</feature>
<reference evidence="4" key="1">
    <citation type="submission" date="2016-02" db="EMBL/GenBank/DDBJ databases">
        <title>Halorhodospira halochloris DSM-1059 complete genome, version 2.</title>
        <authorList>
            <person name="Tsukatani Y."/>
        </authorList>
    </citation>
    <scope>NUCLEOTIDE SEQUENCE</scope>
    <source>
        <strain evidence="4">DSM 1059</strain>
    </source>
</reference>
<dbReference type="KEGG" id="hhk:HH1059_07050"/>
<evidence type="ECO:0000259" key="3">
    <source>
        <dbReference type="Pfam" id="PF13406"/>
    </source>
</evidence>
<feature type="domain" description="Peptidoglycan binding-like" evidence="2">
    <location>
        <begin position="364"/>
        <end position="417"/>
    </location>
</feature>
<dbReference type="NCBIfam" id="TIGR02283">
    <property type="entry name" value="MltB_2"/>
    <property type="match status" value="1"/>
</dbReference>
<evidence type="ECO:0000259" key="2">
    <source>
        <dbReference type="Pfam" id="PF01471"/>
    </source>
</evidence>
<name>A0A0X8X9H0_HALHR</name>